<gene>
    <name evidence="1" type="ORF">Tci_853112</name>
</gene>
<organism evidence="1">
    <name type="scientific">Tanacetum cinerariifolium</name>
    <name type="common">Dalmatian daisy</name>
    <name type="synonym">Chrysanthemum cinerariifolium</name>
    <dbReference type="NCBI Taxonomy" id="118510"/>
    <lineage>
        <taxon>Eukaryota</taxon>
        <taxon>Viridiplantae</taxon>
        <taxon>Streptophyta</taxon>
        <taxon>Embryophyta</taxon>
        <taxon>Tracheophyta</taxon>
        <taxon>Spermatophyta</taxon>
        <taxon>Magnoliopsida</taxon>
        <taxon>eudicotyledons</taxon>
        <taxon>Gunneridae</taxon>
        <taxon>Pentapetalae</taxon>
        <taxon>asterids</taxon>
        <taxon>campanulids</taxon>
        <taxon>Asterales</taxon>
        <taxon>Asteraceae</taxon>
        <taxon>Asteroideae</taxon>
        <taxon>Anthemideae</taxon>
        <taxon>Anthemidinae</taxon>
        <taxon>Tanacetum</taxon>
    </lineage>
</organism>
<reference evidence="1" key="1">
    <citation type="journal article" date="2019" name="Sci. Rep.">
        <title>Draft genome of Tanacetum cinerariifolium, the natural source of mosquito coil.</title>
        <authorList>
            <person name="Yamashiro T."/>
            <person name="Shiraishi A."/>
            <person name="Satake H."/>
            <person name="Nakayama K."/>
        </authorList>
    </citation>
    <scope>NUCLEOTIDE SEQUENCE</scope>
</reference>
<comment type="caution">
    <text evidence="1">The sequence shown here is derived from an EMBL/GenBank/DDBJ whole genome shotgun (WGS) entry which is preliminary data.</text>
</comment>
<evidence type="ECO:0000313" key="1">
    <source>
        <dbReference type="EMBL" id="GFC81142.1"/>
    </source>
</evidence>
<accession>A0A699RAP3</accession>
<protein>
    <submittedName>
        <fullName evidence="1">Uncharacterized protein</fullName>
    </submittedName>
</protein>
<sequence>MGHGSGNLRKILDKSLIESSMPEKTSDSLNGGWVWRVEKELPNTEKSCMKTSMVCSIMSWKIAIIHRWNVPSALQSPKGMRLYANVSYGQVNVVFSWSFGSMGI</sequence>
<name>A0A699RAP3_TANCI</name>
<dbReference type="EMBL" id="BKCJ011078479">
    <property type="protein sequence ID" value="GFC81142.1"/>
    <property type="molecule type" value="Genomic_DNA"/>
</dbReference>
<dbReference type="AlphaFoldDB" id="A0A699RAP3"/>
<proteinExistence type="predicted"/>